<gene>
    <name evidence="2" type="ORF">B9Z19DRAFT_1062334</name>
</gene>
<evidence type="ECO:0000256" key="1">
    <source>
        <dbReference type="SAM" id="Phobius"/>
    </source>
</evidence>
<name>A0A2T7A284_TUBBO</name>
<dbReference type="AlphaFoldDB" id="A0A2T7A284"/>
<comment type="caution">
    <text evidence="2">The sequence shown here is derived from an EMBL/GenBank/DDBJ whole genome shotgun (WGS) entry which is preliminary data.</text>
</comment>
<sequence length="211" mass="23324">MAPLNSDTLRSLDQGLEKIISFIKSIPSYIPLSNTYPYGVESSHILDQVVPYIPPTPLTPSLLPVPTGFELKSPGPENVPWEEDPTLKKTNEYLELIENPWSYHRKRSSTGSPSITEVPKVLTHKIVQDYEPLAMALDGSGLGSSVRQLLGGGYYLTCSQELSLLIFIILAIVSIGSAILWTNSFSDFVSREDHAQNLKGKDYFRPVSMVG</sequence>
<evidence type="ECO:0000313" key="2">
    <source>
        <dbReference type="EMBL" id="PUU81844.1"/>
    </source>
</evidence>
<feature type="transmembrane region" description="Helical" evidence="1">
    <location>
        <begin position="162"/>
        <end position="181"/>
    </location>
</feature>
<keyword evidence="1" id="KW-0812">Transmembrane</keyword>
<protein>
    <submittedName>
        <fullName evidence="2">Uncharacterized protein</fullName>
    </submittedName>
</protein>
<organism evidence="2 3">
    <name type="scientific">Tuber borchii</name>
    <name type="common">White truffle</name>
    <dbReference type="NCBI Taxonomy" id="42251"/>
    <lineage>
        <taxon>Eukaryota</taxon>
        <taxon>Fungi</taxon>
        <taxon>Dikarya</taxon>
        <taxon>Ascomycota</taxon>
        <taxon>Pezizomycotina</taxon>
        <taxon>Pezizomycetes</taxon>
        <taxon>Pezizales</taxon>
        <taxon>Tuberaceae</taxon>
        <taxon>Tuber</taxon>
    </lineage>
</organism>
<dbReference type="EMBL" id="NESQ01000038">
    <property type="protein sequence ID" value="PUU81844.1"/>
    <property type="molecule type" value="Genomic_DNA"/>
</dbReference>
<dbReference type="Proteomes" id="UP000244722">
    <property type="component" value="Unassembled WGS sequence"/>
</dbReference>
<dbReference type="OrthoDB" id="5429256at2759"/>
<keyword evidence="3" id="KW-1185">Reference proteome</keyword>
<accession>A0A2T7A284</accession>
<reference evidence="2 3" key="1">
    <citation type="submission" date="2017-04" db="EMBL/GenBank/DDBJ databases">
        <title>Draft genome sequence of Tuber borchii Vittad., a whitish edible truffle.</title>
        <authorList>
            <consortium name="DOE Joint Genome Institute"/>
            <person name="Murat C."/>
            <person name="Kuo A."/>
            <person name="Barry K.W."/>
            <person name="Clum A."/>
            <person name="Dockter R.B."/>
            <person name="Fauchery L."/>
            <person name="Iotti M."/>
            <person name="Kohler A."/>
            <person name="Labutti K."/>
            <person name="Lindquist E.A."/>
            <person name="Lipzen A."/>
            <person name="Ohm R.A."/>
            <person name="Wang M."/>
            <person name="Grigoriev I.V."/>
            <person name="Zambonelli A."/>
            <person name="Martin F.M."/>
        </authorList>
    </citation>
    <scope>NUCLEOTIDE SEQUENCE [LARGE SCALE GENOMIC DNA]</scope>
    <source>
        <strain evidence="2 3">Tbo3840</strain>
    </source>
</reference>
<proteinExistence type="predicted"/>
<keyword evidence="1" id="KW-0472">Membrane</keyword>
<evidence type="ECO:0000313" key="3">
    <source>
        <dbReference type="Proteomes" id="UP000244722"/>
    </source>
</evidence>
<keyword evidence="1" id="KW-1133">Transmembrane helix</keyword>